<keyword evidence="4" id="KW-0469">Meiosis</keyword>
<dbReference type="PANTHER" id="PTHR43856">
    <property type="entry name" value="CARDIOLIPIN HYDROLASE"/>
    <property type="match status" value="1"/>
</dbReference>
<dbReference type="SUPFAM" id="SSF56024">
    <property type="entry name" value="Phospholipase D/nuclease"/>
    <property type="match status" value="1"/>
</dbReference>
<evidence type="ECO:0000256" key="3">
    <source>
        <dbReference type="ARBA" id="ARBA00023098"/>
    </source>
</evidence>
<proteinExistence type="inferred from homology"/>
<dbReference type="Gene3D" id="3.30.870.10">
    <property type="entry name" value="Endonuclease Chain A"/>
    <property type="match status" value="1"/>
</dbReference>
<comment type="catalytic activity">
    <reaction evidence="11">
        <text>a cardiolipin + H2O = a 1,2-diacyl-sn-glycero-3-phospho-(1'-sn-glycerol) + a 1,2-diacyl-sn-glycero-3-phosphate + H(+)</text>
        <dbReference type="Rhea" id="RHEA:44884"/>
        <dbReference type="ChEBI" id="CHEBI:15377"/>
        <dbReference type="ChEBI" id="CHEBI:15378"/>
        <dbReference type="ChEBI" id="CHEBI:58608"/>
        <dbReference type="ChEBI" id="CHEBI:62237"/>
        <dbReference type="ChEBI" id="CHEBI:64716"/>
    </reaction>
    <physiologicalReaction direction="left-to-right" evidence="11">
        <dbReference type="Rhea" id="RHEA:44885"/>
    </physiologicalReaction>
</comment>
<name>A0A8K9XD65_ONCMY</name>
<dbReference type="GO" id="GO:0016891">
    <property type="term" value="F:RNA endonuclease activity producing 5'-phosphomonoesters, hydrolytic mechanism"/>
    <property type="evidence" value="ECO:0007669"/>
    <property type="project" value="TreeGrafter"/>
</dbReference>
<dbReference type="GeneTree" id="ENSGT00390000004368"/>
<evidence type="ECO:0000256" key="4">
    <source>
        <dbReference type="ARBA" id="ARBA00023254"/>
    </source>
</evidence>
<keyword evidence="3" id="KW-0443">Lipid metabolism</keyword>
<keyword evidence="2" id="KW-0442">Lipid degradation</keyword>
<comment type="similarity">
    <text evidence="5">Belongs to the phospholipase D family. MitoPLD/Zucchini subfamily.</text>
</comment>
<dbReference type="AlphaFoldDB" id="A0A8K9XD65"/>
<evidence type="ECO:0000256" key="8">
    <source>
        <dbReference type="ARBA" id="ARBA00042226"/>
    </source>
</evidence>
<dbReference type="InterPro" id="IPR025202">
    <property type="entry name" value="PLD-like_dom"/>
</dbReference>
<keyword evidence="1" id="KW-0378">Hydrolase</keyword>
<evidence type="ECO:0000256" key="1">
    <source>
        <dbReference type="ARBA" id="ARBA00022801"/>
    </source>
</evidence>
<dbReference type="Ensembl" id="ENSOMYT00000144691.1">
    <property type="protein sequence ID" value="ENSOMYP00000131390.1"/>
    <property type="gene ID" value="ENSOMYG00000052930.1"/>
</dbReference>
<reference evidence="13" key="2">
    <citation type="submission" date="2025-08" db="UniProtKB">
        <authorList>
            <consortium name="Ensembl"/>
        </authorList>
    </citation>
    <scope>IDENTIFICATION</scope>
</reference>
<dbReference type="CDD" id="cd09171">
    <property type="entry name" value="PLDc_vPLD6_like"/>
    <property type="match status" value="1"/>
</dbReference>
<evidence type="ECO:0000256" key="2">
    <source>
        <dbReference type="ARBA" id="ARBA00022963"/>
    </source>
</evidence>
<dbReference type="GO" id="GO:0016042">
    <property type="term" value="P:lipid catabolic process"/>
    <property type="evidence" value="ECO:0007669"/>
    <property type="project" value="UniProtKB-KW"/>
</dbReference>
<dbReference type="PROSITE" id="PS50035">
    <property type="entry name" value="PLD"/>
    <property type="match status" value="1"/>
</dbReference>
<dbReference type="GO" id="GO:0005739">
    <property type="term" value="C:mitochondrion"/>
    <property type="evidence" value="ECO:0007669"/>
    <property type="project" value="TreeGrafter"/>
</dbReference>
<accession>A0A8K9XD65</accession>
<evidence type="ECO:0000256" key="10">
    <source>
        <dbReference type="ARBA" id="ARBA00043167"/>
    </source>
</evidence>
<evidence type="ECO:0000256" key="5">
    <source>
        <dbReference type="ARBA" id="ARBA00038012"/>
    </source>
</evidence>
<dbReference type="GO" id="GO:0034587">
    <property type="term" value="P:piRNA processing"/>
    <property type="evidence" value="ECO:0007669"/>
    <property type="project" value="TreeGrafter"/>
</dbReference>
<evidence type="ECO:0000256" key="7">
    <source>
        <dbReference type="ARBA" id="ARBA00041680"/>
    </source>
</evidence>
<evidence type="ECO:0000313" key="13">
    <source>
        <dbReference type="Ensembl" id="ENSOMYP00000131390.1"/>
    </source>
</evidence>
<dbReference type="PANTHER" id="PTHR43856:SF1">
    <property type="entry name" value="MITOCHONDRIAL CARDIOLIPIN HYDROLASE"/>
    <property type="match status" value="1"/>
</dbReference>
<keyword evidence="14" id="KW-1185">Reference proteome</keyword>
<evidence type="ECO:0000259" key="12">
    <source>
        <dbReference type="PROSITE" id="PS50035"/>
    </source>
</evidence>
<dbReference type="Pfam" id="PF13091">
    <property type="entry name" value="PLDc_2"/>
    <property type="match status" value="1"/>
</dbReference>
<feature type="domain" description="PLD phosphodiesterase" evidence="12">
    <location>
        <begin position="145"/>
        <end position="172"/>
    </location>
</feature>
<dbReference type="InterPro" id="IPR001736">
    <property type="entry name" value="PLipase_D/transphosphatidylase"/>
</dbReference>
<evidence type="ECO:0000256" key="6">
    <source>
        <dbReference type="ARBA" id="ARBA00040549"/>
    </source>
</evidence>
<evidence type="ECO:0000313" key="14">
    <source>
        <dbReference type="Proteomes" id="UP000694395"/>
    </source>
</evidence>
<reference evidence="13" key="3">
    <citation type="submission" date="2025-09" db="UniProtKB">
        <authorList>
            <consortium name="Ensembl"/>
        </authorList>
    </citation>
    <scope>IDENTIFICATION</scope>
</reference>
<protein>
    <recommendedName>
        <fullName evidence="6">Mitochondrial cardiolipin hydrolase</fullName>
    </recommendedName>
    <alternativeName>
        <fullName evidence="8">Choline phosphatase 6</fullName>
    </alternativeName>
    <alternativeName>
        <fullName evidence="10">Mitochondrial phospholipase</fullName>
    </alternativeName>
    <alternativeName>
        <fullName evidence="9">Phosphatidylcholine-hydrolyzing phospholipase D6</fullName>
    </alternativeName>
    <alternativeName>
        <fullName evidence="7">Phospholipase D6</fullName>
    </alternativeName>
</protein>
<dbReference type="InterPro" id="IPR051406">
    <property type="entry name" value="PLD_domain"/>
</dbReference>
<gene>
    <name evidence="13" type="primary">LOC110487513</name>
</gene>
<evidence type="ECO:0000256" key="11">
    <source>
        <dbReference type="ARBA" id="ARBA00048101"/>
    </source>
</evidence>
<dbReference type="GO" id="GO:0051321">
    <property type="term" value="P:meiotic cell cycle"/>
    <property type="evidence" value="ECO:0007669"/>
    <property type="project" value="UniProtKB-KW"/>
</dbReference>
<organism evidence="13 14">
    <name type="scientific">Oncorhynchus mykiss</name>
    <name type="common">Rainbow trout</name>
    <name type="synonym">Salmo gairdneri</name>
    <dbReference type="NCBI Taxonomy" id="8022"/>
    <lineage>
        <taxon>Eukaryota</taxon>
        <taxon>Metazoa</taxon>
        <taxon>Chordata</taxon>
        <taxon>Craniata</taxon>
        <taxon>Vertebrata</taxon>
        <taxon>Euteleostomi</taxon>
        <taxon>Actinopterygii</taxon>
        <taxon>Neopterygii</taxon>
        <taxon>Teleostei</taxon>
        <taxon>Protacanthopterygii</taxon>
        <taxon>Salmoniformes</taxon>
        <taxon>Salmonidae</taxon>
        <taxon>Salmoninae</taxon>
        <taxon>Oncorhynchus</taxon>
    </lineage>
</organism>
<reference evidence="13" key="1">
    <citation type="submission" date="2020-07" db="EMBL/GenBank/DDBJ databases">
        <title>A long reads based de novo assembly of the rainbow trout Arlee double haploid line genome.</title>
        <authorList>
            <person name="Gao G."/>
            <person name="Palti Y."/>
        </authorList>
    </citation>
    <scope>NUCLEOTIDE SEQUENCE [LARGE SCALE GENOMIC DNA]</scope>
</reference>
<dbReference type="Proteomes" id="UP000694395">
    <property type="component" value="Chromosome 13"/>
</dbReference>
<sequence length="222" mass="24075">MSDYYTVDTPSTVTPSLSLSAPSYPPLLCPPSSSPPLPLSPSFSFLPLSPSPPPPPPPPSPCPCPLPHNINTSFTRLLGHILSASSSLDLCVFAFTNLDLSRAVLALHTRGIPIRILTDMDYTLITGSQIGAIRRAGICVRCDSGAVHMHHKFAVVDGRRLITGSLNWTLTAIQSNKENILVTEEPDLVLPFITEFQRLWDVNDPARRHLPSIAEKPASLVL</sequence>
<evidence type="ECO:0000256" key="9">
    <source>
        <dbReference type="ARBA" id="ARBA00043135"/>
    </source>
</evidence>